<keyword evidence="8" id="KW-0472">Membrane</keyword>
<evidence type="ECO:0000259" key="10">
    <source>
        <dbReference type="Pfam" id="PF00912"/>
    </source>
</evidence>
<dbReference type="Gene3D" id="1.10.3810.10">
    <property type="entry name" value="Biosynthetic peptidoglycan transglycosylase-like"/>
    <property type="match status" value="1"/>
</dbReference>
<keyword evidence="4" id="KW-0812">Transmembrane</keyword>
<sequence>MEWSANPVYLGRGCHGVSAAAVAYFGKRGDGLRSAEVAYIAVLAAAPAMPHPARDRDLARTRRDFVLLQIVKTGALSEAEATAARASTLAVVAPLRPCAAGG</sequence>
<keyword evidence="9" id="KW-0961">Cell wall biogenesis/degradation</keyword>
<dbReference type="InterPro" id="IPR001264">
    <property type="entry name" value="Glyco_trans_51"/>
</dbReference>
<dbReference type="SUPFAM" id="SSF53955">
    <property type="entry name" value="Lysozyme-like"/>
    <property type="match status" value="1"/>
</dbReference>
<feature type="domain" description="Glycosyl transferase family 51" evidence="10">
    <location>
        <begin position="5"/>
        <end position="69"/>
    </location>
</feature>
<dbReference type="OrthoDB" id="7911552at2"/>
<keyword evidence="3" id="KW-0808">Transferase</keyword>
<dbReference type="GO" id="GO:0030288">
    <property type="term" value="C:outer membrane-bounded periplasmic space"/>
    <property type="evidence" value="ECO:0007669"/>
    <property type="project" value="TreeGrafter"/>
</dbReference>
<evidence type="ECO:0000256" key="8">
    <source>
        <dbReference type="ARBA" id="ARBA00023136"/>
    </source>
</evidence>
<evidence type="ECO:0000313" key="11">
    <source>
        <dbReference type="EMBL" id="RVV99216.1"/>
    </source>
</evidence>
<keyword evidence="6" id="KW-0573">Peptidoglycan synthesis</keyword>
<comment type="pathway">
    <text evidence="2">Cell wall biogenesis; peptidoglycan biosynthesis.</text>
</comment>
<evidence type="ECO:0000256" key="4">
    <source>
        <dbReference type="ARBA" id="ARBA00022692"/>
    </source>
</evidence>
<dbReference type="GO" id="GO:0008360">
    <property type="term" value="P:regulation of cell shape"/>
    <property type="evidence" value="ECO:0007669"/>
    <property type="project" value="UniProtKB-KW"/>
</dbReference>
<name>A0A438AKT4_9RHOB</name>
<dbReference type="Pfam" id="PF00912">
    <property type="entry name" value="Transgly"/>
    <property type="match status" value="1"/>
</dbReference>
<organism evidence="11 12">
    <name type="scientific">Mesobaculum littorinae</name>
    <dbReference type="NCBI Taxonomy" id="2486419"/>
    <lineage>
        <taxon>Bacteria</taxon>
        <taxon>Pseudomonadati</taxon>
        <taxon>Pseudomonadota</taxon>
        <taxon>Alphaproteobacteria</taxon>
        <taxon>Rhodobacterales</taxon>
        <taxon>Roseobacteraceae</taxon>
        <taxon>Mesobaculum</taxon>
    </lineage>
</organism>
<dbReference type="AlphaFoldDB" id="A0A438AKT4"/>
<dbReference type="GO" id="GO:0009252">
    <property type="term" value="P:peptidoglycan biosynthetic process"/>
    <property type="evidence" value="ECO:0007669"/>
    <property type="project" value="UniProtKB-KW"/>
</dbReference>
<dbReference type="EMBL" id="RQXX01000001">
    <property type="protein sequence ID" value="RVV99216.1"/>
    <property type="molecule type" value="Genomic_DNA"/>
</dbReference>
<dbReference type="InterPro" id="IPR023346">
    <property type="entry name" value="Lysozyme-like_dom_sf"/>
</dbReference>
<protein>
    <recommendedName>
        <fullName evidence="10">Glycosyl transferase family 51 domain-containing protein</fullName>
    </recommendedName>
</protein>
<gene>
    <name evidence="11" type="ORF">EKE94_00520</name>
</gene>
<proteinExistence type="predicted"/>
<comment type="caution">
    <text evidence="11">The sequence shown here is derived from an EMBL/GenBank/DDBJ whole genome shotgun (WGS) entry which is preliminary data.</text>
</comment>
<evidence type="ECO:0000313" key="12">
    <source>
        <dbReference type="Proteomes" id="UP000285908"/>
    </source>
</evidence>
<keyword evidence="7" id="KW-1133">Transmembrane helix</keyword>
<evidence type="ECO:0000256" key="6">
    <source>
        <dbReference type="ARBA" id="ARBA00022984"/>
    </source>
</evidence>
<dbReference type="GO" id="GO:0071555">
    <property type="term" value="P:cell wall organization"/>
    <property type="evidence" value="ECO:0007669"/>
    <property type="project" value="UniProtKB-KW"/>
</dbReference>
<dbReference type="InterPro" id="IPR036950">
    <property type="entry name" value="PBP_transglycosylase"/>
</dbReference>
<dbReference type="GO" id="GO:0016020">
    <property type="term" value="C:membrane"/>
    <property type="evidence" value="ECO:0007669"/>
    <property type="project" value="UniProtKB-SubCell"/>
</dbReference>
<accession>A0A438AKT4</accession>
<evidence type="ECO:0000256" key="3">
    <source>
        <dbReference type="ARBA" id="ARBA00022679"/>
    </source>
</evidence>
<evidence type="ECO:0000256" key="5">
    <source>
        <dbReference type="ARBA" id="ARBA00022960"/>
    </source>
</evidence>
<evidence type="ECO:0000256" key="1">
    <source>
        <dbReference type="ARBA" id="ARBA00004370"/>
    </source>
</evidence>
<keyword evidence="5" id="KW-0133">Cell shape</keyword>
<evidence type="ECO:0000256" key="2">
    <source>
        <dbReference type="ARBA" id="ARBA00004752"/>
    </source>
</evidence>
<evidence type="ECO:0000256" key="9">
    <source>
        <dbReference type="ARBA" id="ARBA00023316"/>
    </source>
</evidence>
<evidence type="ECO:0000256" key="7">
    <source>
        <dbReference type="ARBA" id="ARBA00022989"/>
    </source>
</evidence>
<dbReference type="PANTHER" id="PTHR32282:SF27">
    <property type="entry name" value="PENICILLIN-BINDING PROTEIN 1A"/>
    <property type="match status" value="1"/>
</dbReference>
<dbReference type="GO" id="GO:0008955">
    <property type="term" value="F:peptidoglycan glycosyltransferase activity"/>
    <property type="evidence" value="ECO:0007669"/>
    <property type="project" value="TreeGrafter"/>
</dbReference>
<comment type="subcellular location">
    <subcellularLocation>
        <location evidence="1">Membrane</location>
    </subcellularLocation>
</comment>
<dbReference type="PANTHER" id="PTHR32282">
    <property type="entry name" value="BINDING PROTEIN TRANSPEPTIDASE, PUTATIVE-RELATED"/>
    <property type="match status" value="1"/>
</dbReference>
<keyword evidence="12" id="KW-1185">Reference proteome</keyword>
<dbReference type="RefSeq" id="WP_127904657.1">
    <property type="nucleotide sequence ID" value="NZ_RQXX01000001.1"/>
</dbReference>
<dbReference type="InterPro" id="IPR050396">
    <property type="entry name" value="Glycosyltr_51/Transpeptidase"/>
</dbReference>
<reference evidence="11 12" key="1">
    <citation type="submission" date="2018-11" db="EMBL/GenBank/DDBJ databases">
        <title>Mesobaculum littorinae gen. nov., sp. nov., isolated from Littorina scabra that represents a novel genus of the order Rhodobacteraceae.</title>
        <authorList>
            <person name="Li F."/>
        </authorList>
    </citation>
    <scope>NUCLEOTIDE SEQUENCE [LARGE SCALE GENOMIC DNA]</scope>
    <source>
        <strain evidence="11 12">M0103</strain>
    </source>
</reference>
<dbReference type="Proteomes" id="UP000285908">
    <property type="component" value="Unassembled WGS sequence"/>
</dbReference>